<dbReference type="Gene3D" id="3.90.1150.10">
    <property type="entry name" value="Aspartate Aminotransferase, domain 1"/>
    <property type="match status" value="1"/>
</dbReference>
<dbReference type="RefSeq" id="WP_088075223.1">
    <property type="nucleotide sequence ID" value="NZ_JAHQCR010000010.1"/>
</dbReference>
<dbReference type="SUPFAM" id="SSF53383">
    <property type="entry name" value="PLP-dependent transferases"/>
    <property type="match status" value="1"/>
</dbReference>
<proteinExistence type="inferred from homology"/>
<dbReference type="InterPro" id="IPR050596">
    <property type="entry name" value="AspAT/PAT-like"/>
</dbReference>
<evidence type="ECO:0000313" key="8">
    <source>
        <dbReference type="EMBL" id="MBU9720069.1"/>
    </source>
</evidence>
<dbReference type="Pfam" id="PF00155">
    <property type="entry name" value="Aminotran_1_2"/>
    <property type="match status" value="1"/>
</dbReference>
<evidence type="ECO:0000256" key="6">
    <source>
        <dbReference type="RuleBase" id="RU000481"/>
    </source>
</evidence>
<reference evidence="8 9" key="1">
    <citation type="submission" date="2021-06" db="EMBL/GenBank/DDBJ databases">
        <title>Bacillus sp. RD4P76, an endophyte from a halophyte.</title>
        <authorList>
            <person name="Sun J.-Q."/>
        </authorList>
    </citation>
    <scope>NUCLEOTIDE SEQUENCE [LARGE SCALE GENOMIC DNA]</scope>
    <source>
        <strain evidence="8 9">JCM 17098</strain>
    </source>
</reference>
<protein>
    <recommendedName>
        <fullName evidence="6">Aminotransferase</fullName>
        <ecNumber evidence="6">2.6.1.-</ecNumber>
    </recommendedName>
</protein>
<accession>A0ABS6JND5</accession>
<gene>
    <name evidence="8" type="ORF">KS407_01265</name>
</gene>
<dbReference type="EC" id="2.6.1.-" evidence="6"/>
<organism evidence="8 9">
    <name type="scientific">Evansella alkalicola</name>
    <dbReference type="NCBI Taxonomy" id="745819"/>
    <lineage>
        <taxon>Bacteria</taxon>
        <taxon>Bacillati</taxon>
        <taxon>Bacillota</taxon>
        <taxon>Bacilli</taxon>
        <taxon>Bacillales</taxon>
        <taxon>Bacillaceae</taxon>
        <taxon>Evansella</taxon>
    </lineage>
</organism>
<comment type="caution">
    <text evidence="8">The sequence shown here is derived from an EMBL/GenBank/DDBJ whole genome shotgun (WGS) entry which is preliminary data.</text>
</comment>
<dbReference type="PANTHER" id="PTHR46383:SF4">
    <property type="entry name" value="AMINOTRANSFERASE"/>
    <property type="match status" value="1"/>
</dbReference>
<dbReference type="InterPro" id="IPR004839">
    <property type="entry name" value="Aminotransferase_I/II_large"/>
</dbReference>
<evidence type="ECO:0000256" key="4">
    <source>
        <dbReference type="ARBA" id="ARBA00022679"/>
    </source>
</evidence>
<dbReference type="InterPro" id="IPR015421">
    <property type="entry name" value="PyrdxlP-dep_Trfase_major"/>
</dbReference>
<dbReference type="Gene3D" id="3.40.640.10">
    <property type="entry name" value="Type I PLP-dependent aspartate aminotransferase-like (Major domain)"/>
    <property type="match status" value="1"/>
</dbReference>
<sequence length="385" mass="43327">MENLINSNVKNIEISGIRQFFNRVAQFPDAVQLTLGQPDFFTPNHIKEAAKTAIDNNKTTYTKNAGTPELLEAASEFLQQKYGLRYKPETEIITTVGASQAIDVTMRTILEPQTEVILPGPVYPAYAPIITLCGAKPVYIDTRETDFVITVDQLREAMTERTRAVILPYPSNPTGAVLTVARGQELAEYLKEQDVFIISDEIYSELNYDNEHVSIAQFDGMKEKTIVINGLSKSHSMTGWRVGFAFGPEYIMKHMIKVHQYNVSCTSSVSQEAALAALTNGLGDPDEMKDEYMLRRDYMLERLEKMGIPTRRPSGAFYVFPDISATGLSSFDFAIRLLEEEKLAVVPGDAFSYLGEGYIRLSYAYDMNALKEALDRLERFWKKIA</sequence>
<dbReference type="InterPro" id="IPR004838">
    <property type="entry name" value="NHTrfase_class1_PyrdxlP-BS"/>
</dbReference>
<dbReference type="EMBL" id="JAHQCR010000010">
    <property type="protein sequence ID" value="MBU9720069.1"/>
    <property type="molecule type" value="Genomic_DNA"/>
</dbReference>
<comment type="cofactor">
    <cofactor evidence="1 6">
        <name>pyridoxal 5'-phosphate</name>
        <dbReference type="ChEBI" id="CHEBI:597326"/>
    </cofactor>
</comment>
<dbReference type="CDD" id="cd00609">
    <property type="entry name" value="AAT_like"/>
    <property type="match status" value="1"/>
</dbReference>
<keyword evidence="9" id="KW-1185">Reference proteome</keyword>
<dbReference type="PROSITE" id="PS00105">
    <property type="entry name" value="AA_TRANSFER_CLASS_1"/>
    <property type="match status" value="1"/>
</dbReference>
<name>A0ABS6JND5_9BACI</name>
<feature type="domain" description="Aminotransferase class I/classII large" evidence="7">
    <location>
        <begin position="29"/>
        <end position="377"/>
    </location>
</feature>
<evidence type="ECO:0000313" key="9">
    <source>
        <dbReference type="Proteomes" id="UP000790580"/>
    </source>
</evidence>
<evidence type="ECO:0000256" key="2">
    <source>
        <dbReference type="ARBA" id="ARBA00007441"/>
    </source>
</evidence>
<keyword evidence="5" id="KW-0663">Pyridoxal phosphate</keyword>
<dbReference type="NCBIfam" id="NF005817">
    <property type="entry name" value="PRK07683.1"/>
    <property type="match status" value="1"/>
</dbReference>
<evidence type="ECO:0000256" key="1">
    <source>
        <dbReference type="ARBA" id="ARBA00001933"/>
    </source>
</evidence>
<dbReference type="InterPro" id="IPR015422">
    <property type="entry name" value="PyrdxlP-dep_Trfase_small"/>
</dbReference>
<evidence type="ECO:0000259" key="7">
    <source>
        <dbReference type="Pfam" id="PF00155"/>
    </source>
</evidence>
<dbReference type="GO" id="GO:0008483">
    <property type="term" value="F:transaminase activity"/>
    <property type="evidence" value="ECO:0007669"/>
    <property type="project" value="UniProtKB-KW"/>
</dbReference>
<dbReference type="InterPro" id="IPR015424">
    <property type="entry name" value="PyrdxlP-dep_Trfase"/>
</dbReference>
<evidence type="ECO:0000256" key="5">
    <source>
        <dbReference type="ARBA" id="ARBA00022898"/>
    </source>
</evidence>
<dbReference type="PANTHER" id="PTHR46383">
    <property type="entry name" value="ASPARTATE AMINOTRANSFERASE"/>
    <property type="match status" value="1"/>
</dbReference>
<keyword evidence="3 6" id="KW-0032">Aminotransferase</keyword>
<dbReference type="Proteomes" id="UP000790580">
    <property type="component" value="Unassembled WGS sequence"/>
</dbReference>
<evidence type="ECO:0000256" key="3">
    <source>
        <dbReference type="ARBA" id="ARBA00022576"/>
    </source>
</evidence>
<comment type="similarity">
    <text evidence="2 6">Belongs to the class-I pyridoxal-phosphate-dependent aminotransferase family.</text>
</comment>
<keyword evidence="4 6" id="KW-0808">Transferase</keyword>